<dbReference type="GO" id="GO:0030170">
    <property type="term" value="F:pyridoxal phosphate binding"/>
    <property type="evidence" value="ECO:0007669"/>
    <property type="project" value="InterPro"/>
</dbReference>
<accession>A0A1B9GU78</accession>
<dbReference type="OrthoDB" id="7042322at2759"/>
<evidence type="ECO:0000256" key="3">
    <source>
        <dbReference type="ARBA" id="ARBA00022576"/>
    </source>
</evidence>
<evidence type="ECO:0000313" key="8">
    <source>
        <dbReference type="Proteomes" id="UP000092666"/>
    </source>
</evidence>
<keyword evidence="3" id="KW-0032">Aminotransferase</keyword>
<dbReference type="STRING" id="1296120.A0A1B9GU78"/>
<gene>
    <name evidence="7" type="ORF">I316_03634</name>
</gene>
<dbReference type="InterPro" id="IPR015424">
    <property type="entry name" value="PyrdxlP-dep_Trfase"/>
</dbReference>
<reference evidence="8" key="2">
    <citation type="submission" date="2013-12" db="EMBL/GenBank/DDBJ databases">
        <title>Evolution of pathogenesis and genome organization in the Tremellales.</title>
        <authorList>
            <person name="Cuomo C."/>
            <person name="Litvintseva A."/>
            <person name="Heitman J."/>
            <person name="Chen Y."/>
            <person name="Sun S."/>
            <person name="Springer D."/>
            <person name="Dromer F."/>
            <person name="Young S."/>
            <person name="Zeng Q."/>
            <person name="Chapman S."/>
            <person name="Gujja S."/>
            <person name="Saif S."/>
            <person name="Birren B."/>
        </authorList>
    </citation>
    <scope>NUCLEOTIDE SEQUENCE [LARGE SCALE GENOMIC DNA]</scope>
    <source>
        <strain evidence="8">BCC8398</strain>
    </source>
</reference>
<comment type="cofactor">
    <cofactor evidence="1">
        <name>pyridoxal 5'-phosphate</name>
        <dbReference type="ChEBI" id="CHEBI:597326"/>
    </cofactor>
</comment>
<evidence type="ECO:0000256" key="5">
    <source>
        <dbReference type="ARBA" id="ARBA00022898"/>
    </source>
</evidence>
<dbReference type="SUPFAM" id="SSF53383">
    <property type="entry name" value="PLP-dependent transferases"/>
    <property type="match status" value="1"/>
</dbReference>
<evidence type="ECO:0000256" key="4">
    <source>
        <dbReference type="ARBA" id="ARBA00022679"/>
    </source>
</evidence>
<dbReference type="PANTHER" id="PTHR46383:SF1">
    <property type="entry name" value="ASPARTATE AMINOTRANSFERASE"/>
    <property type="match status" value="1"/>
</dbReference>
<dbReference type="InterPro" id="IPR004839">
    <property type="entry name" value="Aminotransferase_I/II_large"/>
</dbReference>
<dbReference type="Proteomes" id="UP000092666">
    <property type="component" value="Unassembled WGS sequence"/>
</dbReference>
<proteinExistence type="inferred from homology"/>
<dbReference type="Gene3D" id="3.40.640.10">
    <property type="entry name" value="Type I PLP-dependent aspartate aminotransferase-like (Major domain)"/>
    <property type="match status" value="1"/>
</dbReference>
<organism evidence="7 8">
    <name type="scientific">Kwoniella heveanensis BCC8398</name>
    <dbReference type="NCBI Taxonomy" id="1296120"/>
    <lineage>
        <taxon>Eukaryota</taxon>
        <taxon>Fungi</taxon>
        <taxon>Dikarya</taxon>
        <taxon>Basidiomycota</taxon>
        <taxon>Agaricomycotina</taxon>
        <taxon>Tremellomycetes</taxon>
        <taxon>Tremellales</taxon>
        <taxon>Cryptococcaceae</taxon>
        <taxon>Kwoniella</taxon>
    </lineage>
</organism>
<protein>
    <submittedName>
        <fullName evidence="7">Arylformamidase</fullName>
    </submittedName>
</protein>
<evidence type="ECO:0000256" key="2">
    <source>
        <dbReference type="ARBA" id="ARBA00007441"/>
    </source>
</evidence>
<sequence>MGKLNFTVASAVEATNAPPIPKAQAWGRTYQESPTYGPLLGLSQGVPKSAPHDTVLSALSAAASDPESARYGPILGEPALREAYAEETRIQYQLSAPSAKGGNGGAGVHMEDIAITTGCNMAFLTLIMALCPPGRSSALIPLPAYFNQMMVFSLQSVKPIYIPSDTENGFKADINAAREYLLSPKQLQKREEEGEEGVKPRMIVLVSPNNPTGAVYSHEELKEWFELAKEARVALVLDETYRDFVEGQGSQEGERGVPHRLFEEEDWRSTLVSLGSFSKGYRIPGHRLGSIIASPELLKHLTTVCDCMQICAPRPPQIAIAPLLPSLRPDLLDSSSALSKRRRLFVKTVQSVPGWNVPSTGGYFAYVSFPSDYQYASSVLGLKRKKLSSEDIAKVLAEKVGVVTLPGSFFMPDLKDQDVWEEDVLPGGEVLKEDKWLRFAVANVDDDVILQLGPRLREMNKLMGLE</sequence>
<evidence type="ECO:0000313" key="7">
    <source>
        <dbReference type="EMBL" id="OCF34593.1"/>
    </source>
</evidence>
<reference evidence="7 8" key="1">
    <citation type="submission" date="2013-07" db="EMBL/GenBank/DDBJ databases">
        <title>The Genome Sequence of Cryptococcus heveanensis BCC8398.</title>
        <authorList>
            <consortium name="The Broad Institute Genome Sequencing Platform"/>
            <person name="Cuomo C."/>
            <person name="Litvintseva A."/>
            <person name="Chen Y."/>
            <person name="Heitman J."/>
            <person name="Sun S."/>
            <person name="Springer D."/>
            <person name="Dromer F."/>
            <person name="Young S.K."/>
            <person name="Zeng Q."/>
            <person name="Gargeya S."/>
            <person name="Fitzgerald M."/>
            <person name="Abouelleil A."/>
            <person name="Alvarado L."/>
            <person name="Berlin A.M."/>
            <person name="Chapman S.B."/>
            <person name="Dewar J."/>
            <person name="Goldberg J."/>
            <person name="Griggs A."/>
            <person name="Gujja S."/>
            <person name="Hansen M."/>
            <person name="Howarth C."/>
            <person name="Imamovic A."/>
            <person name="Larimer J."/>
            <person name="McCowan C."/>
            <person name="Murphy C."/>
            <person name="Pearson M."/>
            <person name="Priest M."/>
            <person name="Roberts A."/>
            <person name="Saif S."/>
            <person name="Shea T."/>
            <person name="Sykes S."/>
            <person name="Wortman J."/>
            <person name="Nusbaum C."/>
            <person name="Birren B."/>
        </authorList>
    </citation>
    <scope>NUCLEOTIDE SEQUENCE [LARGE SCALE GENOMIC DNA]</scope>
    <source>
        <strain evidence="7 8">BCC8398</strain>
    </source>
</reference>
<comment type="similarity">
    <text evidence="2">Belongs to the class-I pyridoxal-phosphate-dependent aminotransferase family.</text>
</comment>
<evidence type="ECO:0000259" key="6">
    <source>
        <dbReference type="Pfam" id="PF00155"/>
    </source>
</evidence>
<dbReference type="InterPro" id="IPR050596">
    <property type="entry name" value="AspAT/PAT-like"/>
</dbReference>
<dbReference type="EMBL" id="KV700124">
    <property type="protein sequence ID" value="OCF34593.1"/>
    <property type="molecule type" value="Genomic_DNA"/>
</dbReference>
<dbReference type="CDD" id="cd00609">
    <property type="entry name" value="AAT_like"/>
    <property type="match status" value="1"/>
</dbReference>
<dbReference type="AlphaFoldDB" id="A0A1B9GU78"/>
<dbReference type="InterPro" id="IPR015421">
    <property type="entry name" value="PyrdxlP-dep_Trfase_major"/>
</dbReference>
<keyword evidence="4" id="KW-0808">Transferase</keyword>
<name>A0A1B9GU78_9TREE</name>
<keyword evidence="5" id="KW-0663">Pyridoxal phosphate</keyword>
<keyword evidence="8" id="KW-1185">Reference proteome</keyword>
<dbReference type="GO" id="GO:0008483">
    <property type="term" value="F:transaminase activity"/>
    <property type="evidence" value="ECO:0007669"/>
    <property type="project" value="UniProtKB-KW"/>
</dbReference>
<dbReference type="Pfam" id="PF00155">
    <property type="entry name" value="Aminotran_1_2"/>
    <property type="match status" value="1"/>
</dbReference>
<feature type="domain" description="Aminotransferase class I/classII large" evidence="6">
    <location>
        <begin position="39"/>
        <end position="448"/>
    </location>
</feature>
<dbReference type="PANTHER" id="PTHR46383">
    <property type="entry name" value="ASPARTATE AMINOTRANSFERASE"/>
    <property type="match status" value="1"/>
</dbReference>
<dbReference type="GO" id="GO:0006520">
    <property type="term" value="P:amino acid metabolic process"/>
    <property type="evidence" value="ECO:0007669"/>
    <property type="project" value="InterPro"/>
</dbReference>
<evidence type="ECO:0000256" key="1">
    <source>
        <dbReference type="ARBA" id="ARBA00001933"/>
    </source>
</evidence>